<reference evidence="1" key="1">
    <citation type="submission" date="2022-08" db="UniProtKB">
        <authorList>
            <consortium name="EnsemblMetazoa"/>
        </authorList>
    </citation>
    <scope>IDENTIFICATION</scope>
    <source>
        <strain evidence="1">Israel</strain>
    </source>
</reference>
<proteinExistence type="predicted"/>
<sequence>MPTLIAKRPQPNKDDKIAYAKATMELFVVI</sequence>
<organism evidence="1 2">
    <name type="scientific">Phlebotomus papatasi</name>
    <name type="common">Sandfly</name>
    <dbReference type="NCBI Taxonomy" id="29031"/>
    <lineage>
        <taxon>Eukaryota</taxon>
        <taxon>Metazoa</taxon>
        <taxon>Ecdysozoa</taxon>
        <taxon>Arthropoda</taxon>
        <taxon>Hexapoda</taxon>
        <taxon>Insecta</taxon>
        <taxon>Pterygota</taxon>
        <taxon>Neoptera</taxon>
        <taxon>Endopterygota</taxon>
        <taxon>Diptera</taxon>
        <taxon>Nematocera</taxon>
        <taxon>Psychodoidea</taxon>
        <taxon>Psychodidae</taxon>
        <taxon>Phlebotomus</taxon>
        <taxon>Phlebotomus</taxon>
    </lineage>
</organism>
<protein>
    <submittedName>
        <fullName evidence="1">Uncharacterized protein</fullName>
    </submittedName>
</protein>
<evidence type="ECO:0000313" key="1">
    <source>
        <dbReference type="EnsemblMetazoa" id="PPAI008150-PA"/>
    </source>
</evidence>
<name>A0A1B0DJ13_PHLPP</name>
<dbReference type="Proteomes" id="UP000092462">
    <property type="component" value="Unassembled WGS sequence"/>
</dbReference>
<keyword evidence="2" id="KW-1185">Reference proteome</keyword>
<dbReference type="EnsemblMetazoa" id="PPAI008150-RA">
    <property type="protein sequence ID" value="PPAI008150-PA"/>
    <property type="gene ID" value="PPAI008150"/>
</dbReference>
<evidence type="ECO:0000313" key="2">
    <source>
        <dbReference type="Proteomes" id="UP000092462"/>
    </source>
</evidence>
<dbReference type="AlphaFoldDB" id="A0A1B0DJ13"/>
<accession>A0A1B0DJ13</accession>
<dbReference type="VEuPathDB" id="VectorBase:PPAI008150"/>
<dbReference type="EMBL" id="AJVK01063643">
    <property type="status" value="NOT_ANNOTATED_CDS"/>
    <property type="molecule type" value="Genomic_DNA"/>
</dbReference>